<organism evidence="2 3">
    <name type="scientific">Hafnia alvei FB1</name>
    <dbReference type="NCBI Taxonomy" id="1453496"/>
    <lineage>
        <taxon>Bacteria</taxon>
        <taxon>Pseudomonadati</taxon>
        <taxon>Pseudomonadota</taxon>
        <taxon>Gammaproteobacteria</taxon>
        <taxon>Enterobacterales</taxon>
        <taxon>Hafniaceae</taxon>
        <taxon>Hafnia</taxon>
    </lineage>
</organism>
<dbReference type="PATRIC" id="fig|1453496.5.peg.3317"/>
<evidence type="ECO:0000313" key="3">
    <source>
        <dbReference type="Proteomes" id="UP000029986"/>
    </source>
</evidence>
<feature type="signal peptide" evidence="1">
    <location>
        <begin position="1"/>
        <end position="21"/>
    </location>
</feature>
<sequence length="150" mass="16685">MSHIKYVMFPILAAFPLFANAIEPDTSSPIEHQKCGKNINLTLRNVADGHAVIGLINRKTKAWDYFYSHNGFVSDYKYSQYVPAIHNAQSDSYELAKETANSGPTIYWGVDKAGNYQLALGKHTYRCGPLIAPETNPSRVNDNLNAAYGE</sequence>
<dbReference type="Proteomes" id="UP000029986">
    <property type="component" value="Chromosome"/>
</dbReference>
<name>A0A097R4X5_HAFAL</name>
<dbReference type="RefSeq" id="WP_025799844.1">
    <property type="nucleotide sequence ID" value="NZ_CP009706.1"/>
</dbReference>
<dbReference type="OrthoDB" id="6636919at2"/>
<proteinExistence type="predicted"/>
<reference evidence="2 3" key="1">
    <citation type="journal article" date="2014" name="Gut Pathog.">
        <title>Gene clusters of Hafnia alvei strain FB1 important in survival and pathogenesis: a draft genome perspective.</title>
        <authorList>
            <person name="Tan J.Y."/>
            <person name="Yin W.F."/>
            <person name="Chan K.G."/>
        </authorList>
    </citation>
    <scope>NUCLEOTIDE SEQUENCE [LARGE SCALE GENOMIC DNA]</scope>
    <source>
        <strain evidence="2 3">FB1</strain>
    </source>
</reference>
<protein>
    <submittedName>
        <fullName evidence="2">Uncharacterized protein</fullName>
    </submittedName>
</protein>
<feature type="chain" id="PRO_5001937270" evidence="1">
    <location>
        <begin position="22"/>
        <end position="150"/>
    </location>
</feature>
<accession>A0A097R4X5</accession>
<keyword evidence="1" id="KW-0732">Signal</keyword>
<dbReference type="AlphaFoldDB" id="A0A097R4X5"/>
<keyword evidence="3" id="KW-1185">Reference proteome</keyword>
<dbReference type="EMBL" id="CP009706">
    <property type="protein sequence ID" value="AIU73776.1"/>
    <property type="molecule type" value="Genomic_DNA"/>
</dbReference>
<gene>
    <name evidence="2" type="ORF">AT03_16200</name>
</gene>
<evidence type="ECO:0000313" key="2">
    <source>
        <dbReference type="EMBL" id="AIU73776.1"/>
    </source>
</evidence>
<dbReference type="eggNOG" id="ENOG5033NI4">
    <property type="taxonomic scope" value="Bacteria"/>
</dbReference>
<dbReference type="KEGG" id="hav:AT03_16200"/>
<dbReference type="HOGENOM" id="CLU_1737996_0_0_6"/>
<evidence type="ECO:0000256" key="1">
    <source>
        <dbReference type="SAM" id="SignalP"/>
    </source>
</evidence>